<evidence type="ECO:0000313" key="2">
    <source>
        <dbReference type="Proteomes" id="UP000315724"/>
    </source>
</evidence>
<dbReference type="AlphaFoldDB" id="A0A517QGX6"/>
<evidence type="ECO:0008006" key="3">
    <source>
        <dbReference type="Google" id="ProtNLM"/>
    </source>
</evidence>
<organism evidence="1 2">
    <name type="scientific">Thalassoglobus polymorphus</name>
    <dbReference type="NCBI Taxonomy" id="2527994"/>
    <lineage>
        <taxon>Bacteria</taxon>
        <taxon>Pseudomonadati</taxon>
        <taxon>Planctomycetota</taxon>
        <taxon>Planctomycetia</taxon>
        <taxon>Planctomycetales</taxon>
        <taxon>Planctomycetaceae</taxon>
        <taxon>Thalassoglobus</taxon>
    </lineage>
</organism>
<proteinExistence type="predicted"/>
<gene>
    <name evidence="1" type="ORF">Mal48_01170</name>
</gene>
<evidence type="ECO:0000313" key="1">
    <source>
        <dbReference type="EMBL" id="QDT30889.1"/>
    </source>
</evidence>
<keyword evidence="2" id="KW-1185">Reference proteome</keyword>
<dbReference type="OrthoDB" id="272907at2"/>
<protein>
    <recommendedName>
        <fullName evidence="3">Transcription factor zinc-finger domain-containing protein</fullName>
    </recommendedName>
</protein>
<dbReference type="KEGG" id="tpol:Mal48_01170"/>
<sequence>MQSMAICPNCRTLLVSLDDDQMVLRCERCSGQFVRGETPPEPQNATFAKPQALDAVLFSCPNCLAPMDSTGVAPLIKQTCPACGGTWTDAAAVNQEVADLQTDSTLPEEVAIENPGFVKSLLYGVSMPERVLRSAVGMTAGTLREAAQLMIPQAFQNSKSYEVAIHNSLTFLTETVGGFESQTPGDDNAGEHLAKKAIGNFVDLAGIATLHVSPMWILAAVSDIAYGSSTYLKELAVELEKQGIIDESSTIHNVDDILDAIQNTSGNMASKFDKPPLSIVELREFVAETRESANRADLRKLLPESEVRKYWESLSATATKENVTLFEAATAVAMQTVDQASMMSTSAVTGVKVVGSLLQRNILQHYQDALTTLRKEGFLSVVQSTYRPYVGQVWNNFSAKKKSWTETLLDPQRFINLFQSPDDQK</sequence>
<dbReference type="Proteomes" id="UP000315724">
    <property type="component" value="Chromosome"/>
</dbReference>
<accession>A0A517QGX6</accession>
<name>A0A517QGX6_9PLAN</name>
<reference evidence="1 2" key="1">
    <citation type="submission" date="2019-02" db="EMBL/GenBank/DDBJ databases">
        <title>Deep-cultivation of Planctomycetes and their phenomic and genomic characterization uncovers novel biology.</title>
        <authorList>
            <person name="Wiegand S."/>
            <person name="Jogler M."/>
            <person name="Boedeker C."/>
            <person name="Pinto D."/>
            <person name="Vollmers J."/>
            <person name="Rivas-Marin E."/>
            <person name="Kohn T."/>
            <person name="Peeters S.H."/>
            <person name="Heuer A."/>
            <person name="Rast P."/>
            <person name="Oberbeckmann S."/>
            <person name="Bunk B."/>
            <person name="Jeske O."/>
            <person name="Meyerdierks A."/>
            <person name="Storesund J.E."/>
            <person name="Kallscheuer N."/>
            <person name="Luecker S."/>
            <person name="Lage O.M."/>
            <person name="Pohl T."/>
            <person name="Merkel B.J."/>
            <person name="Hornburger P."/>
            <person name="Mueller R.-W."/>
            <person name="Bruemmer F."/>
            <person name="Labrenz M."/>
            <person name="Spormann A.M."/>
            <person name="Op den Camp H."/>
            <person name="Overmann J."/>
            <person name="Amann R."/>
            <person name="Jetten M.S.M."/>
            <person name="Mascher T."/>
            <person name="Medema M.H."/>
            <person name="Devos D.P."/>
            <person name="Kaster A.-K."/>
            <person name="Ovreas L."/>
            <person name="Rohde M."/>
            <person name="Galperin M.Y."/>
            <person name="Jogler C."/>
        </authorList>
    </citation>
    <scope>NUCLEOTIDE SEQUENCE [LARGE SCALE GENOMIC DNA]</scope>
    <source>
        <strain evidence="1 2">Mal48</strain>
    </source>
</reference>
<dbReference type="RefSeq" id="WP_145195145.1">
    <property type="nucleotide sequence ID" value="NZ_CP036267.1"/>
</dbReference>
<dbReference type="EMBL" id="CP036267">
    <property type="protein sequence ID" value="QDT30889.1"/>
    <property type="molecule type" value="Genomic_DNA"/>
</dbReference>